<gene>
    <name evidence="1" type="ORF">F7D95_13485</name>
</gene>
<dbReference type="AlphaFoldDB" id="A0AA90UH30"/>
<organism evidence="1 2">
    <name type="scientific">Segatella copri</name>
    <dbReference type="NCBI Taxonomy" id="165179"/>
    <lineage>
        <taxon>Bacteria</taxon>
        <taxon>Pseudomonadati</taxon>
        <taxon>Bacteroidota</taxon>
        <taxon>Bacteroidia</taxon>
        <taxon>Bacteroidales</taxon>
        <taxon>Prevotellaceae</taxon>
        <taxon>Segatella</taxon>
    </lineage>
</organism>
<name>A0AA90UH30_9BACT</name>
<proteinExistence type="predicted"/>
<dbReference type="EMBL" id="VZCW01000343">
    <property type="protein sequence ID" value="MQN13782.1"/>
    <property type="molecule type" value="Genomic_DNA"/>
</dbReference>
<reference evidence="2" key="1">
    <citation type="submission" date="2019-09" db="EMBL/GenBank/DDBJ databases">
        <title>Distinct polysaccharide growth profiles of human intestinal Prevotella copri isolates.</title>
        <authorList>
            <person name="Fehlner-Peach H."/>
            <person name="Magnabosco C."/>
            <person name="Raghavan V."/>
            <person name="Scher J.U."/>
            <person name="Tett A."/>
            <person name="Cox L.M."/>
            <person name="Gottsegen C."/>
            <person name="Watters A."/>
            <person name="Wiltshire- Gordon J.D."/>
            <person name="Segata N."/>
            <person name="Bonneau R."/>
            <person name="Littman D.R."/>
        </authorList>
    </citation>
    <scope>NUCLEOTIDE SEQUENCE [LARGE SCALE GENOMIC DNA]</scope>
    <source>
        <strain evidence="2">iAQ1179</strain>
    </source>
</reference>
<protein>
    <recommendedName>
        <fullName evidence="3">Phage tail protein</fullName>
    </recommendedName>
</protein>
<evidence type="ECO:0000313" key="1">
    <source>
        <dbReference type="EMBL" id="MQN13782.1"/>
    </source>
</evidence>
<comment type="caution">
    <text evidence="1">The sequence shown here is derived from an EMBL/GenBank/DDBJ whole genome shotgun (WGS) entry which is preliminary data.</text>
</comment>
<dbReference type="Proteomes" id="UP000442105">
    <property type="component" value="Unassembled WGS sequence"/>
</dbReference>
<evidence type="ECO:0008006" key="3">
    <source>
        <dbReference type="Google" id="ProtNLM"/>
    </source>
</evidence>
<accession>A0AA90UH30</accession>
<dbReference type="RefSeq" id="WP_153081902.1">
    <property type="nucleotide sequence ID" value="NZ_VZCU01000029.1"/>
</dbReference>
<sequence length="192" mass="20654">MADSKKIIMAWGKCKVEIGDTGENDAFATTLFNVGTIKDQTTTLTSNDGDQLQMKATGGEVVAQEDLEGTLEVETTVIEPTAELYEKLGIAAKDADGEQKVKTHIVPGDKSIKITPHNKGARGIKAPLCRIKVAPAMDEQNGNAIKITASIFKTTGVPETPAVVDESTHAVKTTAVDNNYWYSRFTTKEALK</sequence>
<evidence type="ECO:0000313" key="2">
    <source>
        <dbReference type="Proteomes" id="UP000442105"/>
    </source>
</evidence>